<name>A0ABV8LUW1_9ACTN</name>
<dbReference type="RefSeq" id="WP_253761637.1">
    <property type="nucleotide sequence ID" value="NZ_JAMZDZ010000001.1"/>
</dbReference>
<dbReference type="Proteomes" id="UP001595816">
    <property type="component" value="Unassembled WGS sequence"/>
</dbReference>
<dbReference type="EMBL" id="JBHSAY010000015">
    <property type="protein sequence ID" value="MFC4134181.1"/>
    <property type="molecule type" value="Genomic_DNA"/>
</dbReference>
<dbReference type="InterPro" id="IPR036390">
    <property type="entry name" value="WH_DNA-bd_sf"/>
</dbReference>
<gene>
    <name evidence="2" type="ORF">ACFOZ4_26525</name>
</gene>
<organism evidence="2 3">
    <name type="scientific">Hamadaea flava</name>
    <dbReference type="NCBI Taxonomy" id="1742688"/>
    <lineage>
        <taxon>Bacteria</taxon>
        <taxon>Bacillati</taxon>
        <taxon>Actinomycetota</taxon>
        <taxon>Actinomycetes</taxon>
        <taxon>Micromonosporales</taxon>
        <taxon>Micromonosporaceae</taxon>
        <taxon>Hamadaea</taxon>
    </lineage>
</organism>
<keyword evidence="3" id="KW-1185">Reference proteome</keyword>
<accession>A0ABV8LUW1</accession>
<evidence type="ECO:0000256" key="1">
    <source>
        <dbReference type="ARBA" id="ARBA00006479"/>
    </source>
</evidence>
<dbReference type="InterPro" id="IPR000600">
    <property type="entry name" value="ROK"/>
</dbReference>
<dbReference type="SUPFAM" id="SSF53067">
    <property type="entry name" value="Actin-like ATPase domain"/>
    <property type="match status" value="2"/>
</dbReference>
<comment type="caution">
    <text evidence="2">The sequence shown here is derived from an EMBL/GenBank/DDBJ whole genome shotgun (WGS) entry which is preliminary data.</text>
</comment>
<proteinExistence type="inferred from homology"/>
<sequence length="388" mass="40538">MRAGPSQEEIRRQNLGALLRFVHVRGQISRAELTSELGLNRSTIGALTAELAAVGLVSEEAPRETGRAGRPSLVVRASSELIYAYAASVGVDRISAARIGLGGVIMDRREAERPAEDVVTPLREFIESMEASVGPGARCIGAGVAVCGLVRREDGVVRLGPHLGWLDQPVGEALAEKLPDLLPSVVVGNVADLSALAEHTRGSAQGCSNIIYVYSDVGIGAGIIAGGRRVTGHGGYGGEVGHMVVNPNGRPCGCGSRGCWETEIGEESLLRHAGRSGQLGRDAVLAVVDAAARGDAEAQAAVRHVGDWLGFGVANLVNIFNPELVVFGGTLRDVYLASAAQVRSRLNHNALAACREHVRLRTPQLGDDAALLGAAELAFEQLLADPLA</sequence>
<reference evidence="3" key="1">
    <citation type="journal article" date="2019" name="Int. J. Syst. Evol. Microbiol.">
        <title>The Global Catalogue of Microorganisms (GCM) 10K type strain sequencing project: providing services to taxonomists for standard genome sequencing and annotation.</title>
        <authorList>
            <consortium name="The Broad Institute Genomics Platform"/>
            <consortium name="The Broad Institute Genome Sequencing Center for Infectious Disease"/>
            <person name="Wu L."/>
            <person name="Ma J."/>
        </authorList>
    </citation>
    <scope>NUCLEOTIDE SEQUENCE [LARGE SCALE GENOMIC DNA]</scope>
    <source>
        <strain evidence="3">CGMCC 4.7289</strain>
    </source>
</reference>
<dbReference type="SUPFAM" id="SSF46785">
    <property type="entry name" value="Winged helix' DNA-binding domain"/>
    <property type="match status" value="1"/>
</dbReference>
<dbReference type="Gene3D" id="1.10.10.10">
    <property type="entry name" value="Winged helix-like DNA-binding domain superfamily/Winged helix DNA-binding domain"/>
    <property type="match status" value="1"/>
</dbReference>
<dbReference type="PANTHER" id="PTHR18964:SF149">
    <property type="entry name" value="BIFUNCTIONAL UDP-N-ACETYLGLUCOSAMINE 2-EPIMERASE_N-ACETYLMANNOSAMINE KINASE"/>
    <property type="match status" value="1"/>
</dbReference>
<dbReference type="Pfam" id="PF00480">
    <property type="entry name" value="ROK"/>
    <property type="match status" value="1"/>
</dbReference>
<protein>
    <submittedName>
        <fullName evidence="2">ROK family protein</fullName>
    </submittedName>
</protein>
<dbReference type="InterPro" id="IPR036388">
    <property type="entry name" value="WH-like_DNA-bd_sf"/>
</dbReference>
<comment type="similarity">
    <text evidence="1">Belongs to the ROK (NagC/XylR) family.</text>
</comment>
<evidence type="ECO:0000313" key="2">
    <source>
        <dbReference type="EMBL" id="MFC4134181.1"/>
    </source>
</evidence>
<dbReference type="Gene3D" id="3.30.420.40">
    <property type="match status" value="2"/>
</dbReference>
<evidence type="ECO:0000313" key="3">
    <source>
        <dbReference type="Proteomes" id="UP001595816"/>
    </source>
</evidence>
<dbReference type="InterPro" id="IPR043129">
    <property type="entry name" value="ATPase_NBD"/>
</dbReference>
<dbReference type="PANTHER" id="PTHR18964">
    <property type="entry name" value="ROK (REPRESSOR, ORF, KINASE) FAMILY"/>
    <property type="match status" value="1"/>
</dbReference>